<dbReference type="eggNOG" id="KOG2690">
    <property type="taxonomic scope" value="Eukaryota"/>
</dbReference>
<name>A0A067RGY3_ZOONE</name>
<protein>
    <submittedName>
        <fullName evidence="4">BSD domain-containing protein 1</fullName>
    </submittedName>
</protein>
<feature type="domain" description="BSD" evidence="3">
    <location>
        <begin position="139"/>
        <end position="191"/>
    </location>
</feature>
<dbReference type="EMBL" id="KK852513">
    <property type="protein sequence ID" value="KDR22283.1"/>
    <property type="molecule type" value="Genomic_DNA"/>
</dbReference>
<feature type="compositionally biased region" description="Basic and acidic residues" evidence="2">
    <location>
        <begin position="302"/>
        <end position="315"/>
    </location>
</feature>
<dbReference type="OMA" id="VDATYIV"/>
<dbReference type="Pfam" id="PF03909">
    <property type="entry name" value="BSD"/>
    <property type="match status" value="1"/>
</dbReference>
<evidence type="ECO:0000313" key="5">
    <source>
        <dbReference type="Proteomes" id="UP000027135"/>
    </source>
</evidence>
<dbReference type="AlphaFoldDB" id="A0A067RGY3"/>
<dbReference type="STRING" id="136037.A0A067RGY3"/>
<dbReference type="GO" id="GO:0005737">
    <property type="term" value="C:cytoplasm"/>
    <property type="evidence" value="ECO:0007669"/>
    <property type="project" value="TreeGrafter"/>
</dbReference>
<feature type="region of interest" description="Disordered" evidence="2">
    <location>
        <begin position="340"/>
        <end position="363"/>
    </location>
</feature>
<organism evidence="4 5">
    <name type="scientific">Zootermopsis nevadensis</name>
    <name type="common">Dampwood termite</name>
    <dbReference type="NCBI Taxonomy" id="136037"/>
    <lineage>
        <taxon>Eukaryota</taxon>
        <taxon>Metazoa</taxon>
        <taxon>Ecdysozoa</taxon>
        <taxon>Arthropoda</taxon>
        <taxon>Hexapoda</taxon>
        <taxon>Insecta</taxon>
        <taxon>Pterygota</taxon>
        <taxon>Neoptera</taxon>
        <taxon>Polyneoptera</taxon>
        <taxon>Dictyoptera</taxon>
        <taxon>Blattodea</taxon>
        <taxon>Blattoidea</taxon>
        <taxon>Termitoidae</taxon>
        <taxon>Termopsidae</taxon>
        <taxon>Zootermopsis</taxon>
    </lineage>
</organism>
<feature type="compositionally biased region" description="Polar residues" evidence="2">
    <location>
        <begin position="340"/>
        <end position="350"/>
    </location>
</feature>
<gene>
    <name evidence="4" type="ORF">L798_02390</name>
</gene>
<dbReference type="PANTHER" id="PTHR16019">
    <property type="entry name" value="SYNAPSE-ASSOCIATED PROTEIN"/>
    <property type="match status" value="1"/>
</dbReference>
<dbReference type="PANTHER" id="PTHR16019:SF5">
    <property type="entry name" value="BSD DOMAIN-CONTAINING PROTEIN 1"/>
    <property type="match status" value="1"/>
</dbReference>
<reference evidence="4 5" key="1">
    <citation type="journal article" date="2014" name="Nat. Commun.">
        <title>Molecular traces of alternative social organization in a termite genome.</title>
        <authorList>
            <person name="Terrapon N."/>
            <person name="Li C."/>
            <person name="Robertson H.M."/>
            <person name="Ji L."/>
            <person name="Meng X."/>
            <person name="Booth W."/>
            <person name="Chen Z."/>
            <person name="Childers C.P."/>
            <person name="Glastad K.M."/>
            <person name="Gokhale K."/>
            <person name="Gowin J."/>
            <person name="Gronenberg W."/>
            <person name="Hermansen R.A."/>
            <person name="Hu H."/>
            <person name="Hunt B.G."/>
            <person name="Huylmans A.K."/>
            <person name="Khalil S.M."/>
            <person name="Mitchell R.D."/>
            <person name="Munoz-Torres M.C."/>
            <person name="Mustard J.A."/>
            <person name="Pan H."/>
            <person name="Reese J.T."/>
            <person name="Scharf M.E."/>
            <person name="Sun F."/>
            <person name="Vogel H."/>
            <person name="Xiao J."/>
            <person name="Yang W."/>
            <person name="Yang Z."/>
            <person name="Yang Z."/>
            <person name="Zhou J."/>
            <person name="Zhu J."/>
            <person name="Brent C.S."/>
            <person name="Elsik C.G."/>
            <person name="Goodisman M.A."/>
            <person name="Liberles D.A."/>
            <person name="Roe R.M."/>
            <person name="Vargo E.L."/>
            <person name="Vilcinskas A."/>
            <person name="Wang J."/>
            <person name="Bornberg-Bauer E."/>
            <person name="Korb J."/>
            <person name="Zhang G."/>
            <person name="Liebig J."/>
        </authorList>
    </citation>
    <scope>NUCLEOTIDE SEQUENCE [LARGE SCALE GENOMIC DNA]</scope>
    <source>
        <tissue evidence="4">Whole organism</tissue>
    </source>
</reference>
<sequence>MAEEREGGWLDSWYKAAKNKSVEVLQFVKRDLDEFSTAVKSEASNVVSSTTSALKDKLRLDEPESTANTMKRSVSSFFGQVSSVLNPSPEDEDEEAIVIHDSQPVVLTKYQMLQRALVANPDTFLFDPDKKYEQQYEAWLEIIEDQLTADRLSKMMTANPDLHSQYTALVPDQVSHLEFWQRYLFRKALLEDEEARKEATERRAEKERQVAENFQWEQEDDFGTNIELTEEEQTRLLLEYERECESKKLLRSNSERNSREDAMMSACGVRGNQHSSFICESRSEPSIASKMDGCQMTTSDKATSKQENLNRDGQKGELMTGDESVLFKTKEKKDMVIVTDGNSCHTSSSSGDKESNYDDWEREFDLEDAEVDTLTEQLTDIAKA</sequence>
<feature type="region of interest" description="Disordered" evidence="2">
    <location>
        <begin position="298"/>
        <end position="326"/>
    </location>
</feature>
<dbReference type="SMART" id="SM00751">
    <property type="entry name" value="BSD"/>
    <property type="match status" value="1"/>
</dbReference>
<dbReference type="Proteomes" id="UP000027135">
    <property type="component" value="Unassembled WGS sequence"/>
</dbReference>
<proteinExistence type="predicted"/>
<evidence type="ECO:0000259" key="3">
    <source>
        <dbReference type="PROSITE" id="PS50858"/>
    </source>
</evidence>
<dbReference type="PROSITE" id="PS50858">
    <property type="entry name" value="BSD"/>
    <property type="match status" value="1"/>
</dbReference>
<dbReference type="SUPFAM" id="SSF140383">
    <property type="entry name" value="BSD domain-like"/>
    <property type="match status" value="1"/>
</dbReference>
<feature type="coiled-coil region" evidence="1">
    <location>
        <begin position="187"/>
        <end position="217"/>
    </location>
</feature>
<evidence type="ECO:0000313" key="4">
    <source>
        <dbReference type="EMBL" id="KDR22283.1"/>
    </source>
</evidence>
<keyword evidence="1" id="KW-0175">Coiled coil</keyword>
<accession>A0A067RGY3</accession>
<dbReference type="InParanoid" id="A0A067RGY3"/>
<evidence type="ECO:0000256" key="2">
    <source>
        <dbReference type="SAM" id="MobiDB-lite"/>
    </source>
</evidence>
<keyword evidence="5" id="KW-1185">Reference proteome</keyword>
<dbReference type="InterPro" id="IPR051494">
    <property type="entry name" value="BSD_domain-containing"/>
</dbReference>
<dbReference type="InterPro" id="IPR035925">
    <property type="entry name" value="BSD_dom_sf"/>
</dbReference>
<dbReference type="Gene3D" id="1.10.3970.10">
    <property type="entry name" value="BSD domain"/>
    <property type="match status" value="1"/>
</dbReference>
<dbReference type="InterPro" id="IPR005607">
    <property type="entry name" value="BSD_dom"/>
</dbReference>
<dbReference type="OrthoDB" id="73788at2759"/>
<evidence type="ECO:0000256" key="1">
    <source>
        <dbReference type="SAM" id="Coils"/>
    </source>
</evidence>